<dbReference type="RefSeq" id="XP_024572633.1">
    <property type="nucleotide sequence ID" value="XM_024718878.1"/>
</dbReference>
<dbReference type="EMBL" id="CCYD01000178">
    <property type="protein sequence ID" value="CEG36264.1"/>
    <property type="molecule type" value="Genomic_DNA"/>
</dbReference>
<dbReference type="GeneID" id="36397230"/>
<organism evidence="1 2">
    <name type="scientific">Plasmopara halstedii</name>
    <name type="common">Downy mildew of sunflower</name>
    <dbReference type="NCBI Taxonomy" id="4781"/>
    <lineage>
        <taxon>Eukaryota</taxon>
        <taxon>Sar</taxon>
        <taxon>Stramenopiles</taxon>
        <taxon>Oomycota</taxon>
        <taxon>Peronosporomycetes</taxon>
        <taxon>Peronosporales</taxon>
        <taxon>Peronosporaceae</taxon>
        <taxon>Plasmopara</taxon>
    </lineage>
</organism>
<dbReference type="AlphaFoldDB" id="A0A0P1A6L5"/>
<name>A0A0P1A6L5_PLAHL</name>
<accession>A0A0P1A6L5</accession>
<evidence type="ECO:0000313" key="1">
    <source>
        <dbReference type="EMBL" id="CEG36264.1"/>
    </source>
</evidence>
<protein>
    <submittedName>
        <fullName evidence="1">Uncharacterized protein</fullName>
    </submittedName>
</protein>
<reference evidence="2" key="1">
    <citation type="submission" date="2014-09" db="EMBL/GenBank/DDBJ databases">
        <authorList>
            <person name="Sharma Rahul"/>
            <person name="Thines Marco"/>
        </authorList>
    </citation>
    <scope>NUCLEOTIDE SEQUENCE [LARGE SCALE GENOMIC DNA]</scope>
</reference>
<sequence>MKNLAENSAIFTTVSTCEHKINGGPKHLPREILKECTLKGVQRSLQHRTWILQNEIDSGEIQGVNKMSHGYSSERKEVFRACQSVSS</sequence>
<dbReference type="Proteomes" id="UP000054928">
    <property type="component" value="Unassembled WGS sequence"/>
</dbReference>
<evidence type="ECO:0000313" key="2">
    <source>
        <dbReference type="Proteomes" id="UP000054928"/>
    </source>
</evidence>
<keyword evidence="2" id="KW-1185">Reference proteome</keyword>
<proteinExistence type="predicted"/>